<dbReference type="Pfam" id="PF14223">
    <property type="entry name" value="Retrotran_gag_2"/>
    <property type="match status" value="1"/>
</dbReference>
<dbReference type="Proteomes" id="UP000004995">
    <property type="component" value="Unassembled WGS sequence"/>
</dbReference>
<evidence type="ECO:0000313" key="2">
    <source>
        <dbReference type="EnsemblPlants" id="KQK92134"/>
    </source>
</evidence>
<reference evidence="3" key="1">
    <citation type="journal article" date="2012" name="Nat. Biotechnol.">
        <title>Reference genome sequence of the model plant Setaria.</title>
        <authorList>
            <person name="Bennetzen J.L."/>
            <person name="Schmutz J."/>
            <person name="Wang H."/>
            <person name="Percifield R."/>
            <person name="Hawkins J."/>
            <person name="Pontaroli A.C."/>
            <person name="Estep M."/>
            <person name="Feng L."/>
            <person name="Vaughn J.N."/>
            <person name="Grimwood J."/>
            <person name="Jenkins J."/>
            <person name="Barry K."/>
            <person name="Lindquist E."/>
            <person name="Hellsten U."/>
            <person name="Deshpande S."/>
            <person name="Wang X."/>
            <person name="Wu X."/>
            <person name="Mitros T."/>
            <person name="Triplett J."/>
            <person name="Yang X."/>
            <person name="Ye C.Y."/>
            <person name="Mauro-Herrera M."/>
            <person name="Wang L."/>
            <person name="Li P."/>
            <person name="Sharma M."/>
            <person name="Sharma R."/>
            <person name="Ronald P.C."/>
            <person name="Panaud O."/>
            <person name="Kellogg E.A."/>
            <person name="Brutnell T.P."/>
            <person name="Doust A.N."/>
            <person name="Tuskan G.A."/>
            <person name="Rokhsar D."/>
            <person name="Devos K.M."/>
        </authorList>
    </citation>
    <scope>NUCLEOTIDE SEQUENCE [LARGE SCALE GENOMIC DNA]</scope>
    <source>
        <strain evidence="3">cv. Yugu1</strain>
    </source>
</reference>
<dbReference type="AlphaFoldDB" id="K4ALF2"/>
<feature type="compositionally biased region" description="Basic and acidic residues" evidence="1">
    <location>
        <begin position="19"/>
        <end position="32"/>
    </location>
</feature>
<dbReference type="eggNOG" id="KOG0017">
    <property type="taxonomic scope" value="Eukaryota"/>
</dbReference>
<protein>
    <submittedName>
        <fullName evidence="2">Uncharacterized protein</fullName>
    </submittedName>
</protein>
<name>K4ALF2_SETIT</name>
<reference evidence="2" key="2">
    <citation type="submission" date="2018-08" db="UniProtKB">
        <authorList>
            <consortium name="EnsemblPlants"/>
        </authorList>
    </citation>
    <scope>IDENTIFICATION</scope>
    <source>
        <strain evidence="2">Yugu1</strain>
    </source>
</reference>
<accession>K4ALF2</accession>
<dbReference type="Gramene" id="KQK92134">
    <property type="protein sequence ID" value="KQK92134"/>
    <property type="gene ID" value="SETIT_039732mg"/>
</dbReference>
<feature type="region of interest" description="Disordered" evidence="1">
    <location>
        <begin position="18"/>
        <end position="70"/>
    </location>
</feature>
<sequence length="296" mass="32632">MQALRFCIGLSLESGDLAGLKEKSEKEKKSEKMEEDDWEYRFPFGTNTTGRPEHDTKKPGPKTARPVSHRASARHGTLTAYCDDQAVSEAEVIWAEGAEGSDLAEHINAFSQMVTDLEQLGVTVDDEDKAIILLCSLPSSYEHVITTLTYGKESIKVEDITAALLAREQRRKNNASLVYLGNDTDYRAIGVGDIKIKTHDGVEQLDGKIMKITKGDKPTMIGERMASHIYKLQGCTIASGVMEDRVARIVVSSEGGGSEAKSDSSGWLALSYKVNNPSPVYTRRFVHDGFKMVNIR</sequence>
<evidence type="ECO:0000256" key="1">
    <source>
        <dbReference type="SAM" id="MobiDB-lite"/>
    </source>
</evidence>
<dbReference type="HOGENOM" id="CLU_941365_0_0_1"/>
<organism evidence="2 3">
    <name type="scientific">Setaria italica</name>
    <name type="common">Foxtail millet</name>
    <name type="synonym">Panicum italicum</name>
    <dbReference type="NCBI Taxonomy" id="4555"/>
    <lineage>
        <taxon>Eukaryota</taxon>
        <taxon>Viridiplantae</taxon>
        <taxon>Streptophyta</taxon>
        <taxon>Embryophyta</taxon>
        <taxon>Tracheophyta</taxon>
        <taxon>Spermatophyta</taxon>
        <taxon>Magnoliopsida</taxon>
        <taxon>Liliopsida</taxon>
        <taxon>Poales</taxon>
        <taxon>Poaceae</taxon>
        <taxon>PACMAD clade</taxon>
        <taxon>Panicoideae</taxon>
        <taxon>Panicodae</taxon>
        <taxon>Paniceae</taxon>
        <taxon>Cenchrinae</taxon>
        <taxon>Setaria</taxon>
    </lineage>
</organism>
<dbReference type="InParanoid" id="K4ALF2"/>
<proteinExistence type="predicted"/>
<dbReference type="EMBL" id="AGNK02006094">
    <property type="status" value="NOT_ANNOTATED_CDS"/>
    <property type="molecule type" value="Genomic_DNA"/>
</dbReference>
<dbReference type="EnsemblPlants" id="KQK92134">
    <property type="protein sequence ID" value="KQK92134"/>
    <property type="gene ID" value="SETIT_039732mg"/>
</dbReference>
<evidence type="ECO:0000313" key="3">
    <source>
        <dbReference type="Proteomes" id="UP000004995"/>
    </source>
</evidence>
<keyword evidence="3" id="KW-1185">Reference proteome</keyword>